<accession>A0A9P7A1L9</accession>
<dbReference type="AlphaFoldDB" id="A0A9P7A1L9"/>
<evidence type="ECO:0000313" key="1">
    <source>
        <dbReference type="EMBL" id="KAG1780388.1"/>
    </source>
</evidence>
<dbReference type="OrthoDB" id="3239894at2759"/>
<dbReference type="PANTHER" id="PTHR46579:SF2">
    <property type="entry name" value="C2H2-TYPE DOMAIN-CONTAINING PROTEIN"/>
    <property type="match status" value="1"/>
</dbReference>
<gene>
    <name evidence="1" type="ORF">EV702DRAFT_1043207</name>
</gene>
<protein>
    <submittedName>
        <fullName evidence="1">Uncharacterized protein</fullName>
    </submittedName>
</protein>
<dbReference type="Proteomes" id="UP000714275">
    <property type="component" value="Unassembled WGS sequence"/>
</dbReference>
<organism evidence="1 2">
    <name type="scientific">Suillus placidus</name>
    <dbReference type="NCBI Taxonomy" id="48579"/>
    <lineage>
        <taxon>Eukaryota</taxon>
        <taxon>Fungi</taxon>
        <taxon>Dikarya</taxon>
        <taxon>Basidiomycota</taxon>
        <taxon>Agaricomycotina</taxon>
        <taxon>Agaricomycetes</taxon>
        <taxon>Agaricomycetidae</taxon>
        <taxon>Boletales</taxon>
        <taxon>Suillineae</taxon>
        <taxon>Suillaceae</taxon>
        <taxon>Suillus</taxon>
    </lineage>
</organism>
<dbReference type="EMBL" id="JABBWD010000009">
    <property type="protein sequence ID" value="KAG1780388.1"/>
    <property type="molecule type" value="Genomic_DNA"/>
</dbReference>
<name>A0A9P7A1L9_9AGAM</name>
<comment type="caution">
    <text evidence="1">The sequence shown here is derived from an EMBL/GenBank/DDBJ whole genome shotgun (WGS) entry which is preliminary data.</text>
</comment>
<sequence length="312" mass="36266">MLSDEDINHADRLIREYNTELIHLYGSSVLKPNHHFSTHVGVCARNFGPLHDFWTFLFERLNKVLKSFKTNNHANGELETTFFREFHKTCEIGRLTFNLLHHPKDSLPCQAAEIMLKASSEERGTVAGLAALSQDLEDAQIDDRPMVHHSLPLDRNATFFDYVIIHGRRYYGSRTVGSNRSSFVHVTIPGPIVQDAYGEVLEIFQFNQRFRNADTPLWLARMRWFVPWSGECEKVWTDFKRANVHLWVLGEYNDHDTQLPLLIDPDWIVGQLGMTTVSLGDNRMKVWALIEIVKVSILRFIHYMISYQHLMQ</sequence>
<reference evidence="1" key="1">
    <citation type="journal article" date="2020" name="New Phytol.">
        <title>Comparative genomics reveals dynamic genome evolution in host specialist ectomycorrhizal fungi.</title>
        <authorList>
            <person name="Lofgren L.A."/>
            <person name="Nguyen N.H."/>
            <person name="Vilgalys R."/>
            <person name="Ruytinx J."/>
            <person name="Liao H.L."/>
            <person name="Branco S."/>
            <person name="Kuo A."/>
            <person name="LaButti K."/>
            <person name="Lipzen A."/>
            <person name="Andreopoulos W."/>
            <person name="Pangilinan J."/>
            <person name="Riley R."/>
            <person name="Hundley H."/>
            <person name="Na H."/>
            <person name="Barry K."/>
            <person name="Grigoriev I.V."/>
            <person name="Stajich J.E."/>
            <person name="Kennedy P.G."/>
        </authorList>
    </citation>
    <scope>NUCLEOTIDE SEQUENCE</scope>
    <source>
        <strain evidence="1">DOB743</strain>
    </source>
</reference>
<evidence type="ECO:0000313" key="2">
    <source>
        <dbReference type="Proteomes" id="UP000714275"/>
    </source>
</evidence>
<keyword evidence="2" id="KW-1185">Reference proteome</keyword>
<proteinExistence type="predicted"/>
<dbReference type="PANTHER" id="PTHR46579">
    <property type="entry name" value="F5/8 TYPE C DOMAIN-CONTAINING PROTEIN-RELATED"/>
    <property type="match status" value="1"/>
</dbReference>